<dbReference type="InterPro" id="IPR036058">
    <property type="entry name" value="Kazal_dom_sf"/>
</dbReference>
<feature type="domain" description="Kazal-like" evidence="1">
    <location>
        <begin position="1"/>
        <end position="33"/>
    </location>
</feature>
<dbReference type="InterPro" id="IPR002350">
    <property type="entry name" value="Kazal_dom"/>
</dbReference>
<dbReference type="PROSITE" id="PS51465">
    <property type="entry name" value="KAZAL_2"/>
    <property type="match status" value="1"/>
</dbReference>
<dbReference type="Proteomes" id="UP000613030">
    <property type="component" value="Unassembled WGS sequence"/>
</dbReference>
<evidence type="ECO:0000313" key="2">
    <source>
        <dbReference type="EMBL" id="MBL0745625.1"/>
    </source>
</evidence>
<keyword evidence="3" id="KW-1185">Reference proteome</keyword>
<protein>
    <recommendedName>
        <fullName evidence="1">Kazal-like domain-containing protein</fullName>
    </recommendedName>
</protein>
<dbReference type="EMBL" id="JAERRB010000018">
    <property type="protein sequence ID" value="MBL0745625.1"/>
    <property type="molecule type" value="Genomic_DNA"/>
</dbReference>
<sequence>MYAPVCGCDNKTYSNECGARNAGVLRWAEGECK</sequence>
<evidence type="ECO:0000313" key="3">
    <source>
        <dbReference type="Proteomes" id="UP000613030"/>
    </source>
</evidence>
<dbReference type="SUPFAM" id="SSF100895">
    <property type="entry name" value="Kazal-type serine protease inhibitors"/>
    <property type="match status" value="1"/>
</dbReference>
<gene>
    <name evidence="2" type="ORF">JI741_30615</name>
</gene>
<name>A0ABS1L225_9BACT</name>
<organism evidence="2 3">
    <name type="scientific">Chryseolinea lacunae</name>
    <dbReference type="NCBI Taxonomy" id="2801331"/>
    <lineage>
        <taxon>Bacteria</taxon>
        <taxon>Pseudomonadati</taxon>
        <taxon>Bacteroidota</taxon>
        <taxon>Cytophagia</taxon>
        <taxon>Cytophagales</taxon>
        <taxon>Fulvivirgaceae</taxon>
        <taxon>Chryseolinea</taxon>
    </lineage>
</organism>
<dbReference type="Gene3D" id="3.30.60.30">
    <property type="match status" value="1"/>
</dbReference>
<reference evidence="2 3" key="1">
    <citation type="submission" date="2021-01" db="EMBL/GenBank/DDBJ databases">
        <title>Chryseolinea sp. Jin1 Genome sequencing and assembly.</title>
        <authorList>
            <person name="Kim I."/>
        </authorList>
    </citation>
    <scope>NUCLEOTIDE SEQUENCE [LARGE SCALE GENOMIC DNA]</scope>
    <source>
        <strain evidence="2 3">Jin1</strain>
    </source>
</reference>
<evidence type="ECO:0000259" key="1">
    <source>
        <dbReference type="PROSITE" id="PS51465"/>
    </source>
</evidence>
<accession>A0ABS1L225</accession>
<dbReference type="Pfam" id="PF00050">
    <property type="entry name" value="Kazal_1"/>
    <property type="match status" value="1"/>
</dbReference>
<comment type="caution">
    <text evidence="2">The sequence shown here is derived from an EMBL/GenBank/DDBJ whole genome shotgun (WGS) entry which is preliminary data.</text>
</comment>
<proteinExistence type="predicted"/>